<proteinExistence type="predicted"/>
<dbReference type="CDD" id="cd15482">
    <property type="entry name" value="Sialidase_non-viral"/>
    <property type="match status" value="1"/>
</dbReference>
<dbReference type="SMART" id="SM00710">
    <property type="entry name" value="PbH1"/>
    <property type="match status" value="8"/>
</dbReference>
<name>A0AAD1KNS8_9ACTN</name>
<feature type="region of interest" description="Disordered" evidence="1">
    <location>
        <begin position="1039"/>
        <end position="1065"/>
    </location>
</feature>
<dbReference type="InterPro" id="IPR012334">
    <property type="entry name" value="Pectin_lyas_fold"/>
</dbReference>
<dbReference type="Gene3D" id="2.160.20.10">
    <property type="entry name" value="Single-stranded right-handed beta-helix, Pectin lyase-like"/>
    <property type="match status" value="1"/>
</dbReference>
<dbReference type="SUPFAM" id="SSF50939">
    <property type="entry name" value="Sialidases"/>
    <property type="match status" value="1"/>
</dbReference>
<dbReference type="AlphaFoldDB" id="A0AAD1KNS8"/>
<feature type="region of interest" description="Disordered" evidence="1">
    <location>
        <begin position="578"/>
        <end position="604"/>
    </location>
</feature>
<feature type="signal peptide" evidence="2">
    <location>
        <begin position="1"/>
        <end position="33"/>
    </location>
</feature>
<evidence type="ECO:0000313" key="4">
    <source>
        <dbReference type="EMBL" id="BCY25270.1"/>
    </source>
</evidence>
<dbReference type="EMBL" id="AP024747">
    <property type="protein sequence ID" value="BCY25270.1"/>
    <property type="molecule type" value="Genomic_DNA"/>
</dbReference>
<gene>
    <name evidence="4" type="ORF">KB1_12600</name>
</gene>
<organism evidence="4 5">
    <name type="scientific">Cutibacterium modestum</name>
    <dbReference type="NCBI Taxonomy" id="2559073"/>
    <lineage>
        <taxon>Bacteria</taxon>
        <taxon>Bacillati</taxon>
        <taxon>Actinomycetota</taxon>
        <taxon>Actinomycetes</taxon>
        <taxon>Propionibacteriales</taxon>
        <taxon>Propionibacteriaceae</taxon>
        <taxon>Cutibacterium</taxon>
    </lineage>
</organism>
<dbReference type="InterPro" id="IPR006626">
    <property type="entry name" value="PbH1"/>
</dbReference>
<dbReference type="InterPro" id="IPR011050">
    <property type="entry name" value="Pectin_lyase_fold/virulence"/>
</dbReference>
<evidence type="ECO:0000256" key="2">
    <source>
        <dbReference type="SAM" id="SignalP"/>
    </source>
</evidence>
<evidence type="ECO:0000256" key="1">
    <source>
        <dbReference type="SAM" id="MobiDB-lite"/>
    </source>
</evidence>
<dbReference type="GeneID" id="92880669"/>
<sequence>MRYQRTTGFWLTGVIAAVSLGLVALPSPNTAMADPSTTQTTHVDCSSSASGDGSIDHPVNGVDKLDKAFGPGKRVLFKRGTTCRGTVVVNASGTNHARTLIGAYGQGKAPILDAQGSATNQRSVIEVDDRSHITIQDLTVRNGWFSNISVEAHNGHVMEGITVQRVAVEENAWKGGPNKVTDNFWVMGVGGVIVMPCSARSAIKDVVIDQVEASRQHYAGVQVGYHQLHPWSDYEKGIKRDGYMVPTCFDQESKPYPHVSPVTGIQNAVISNSSLHDNDAMGAGIFGATDVLLRNNDLYRNGSGIGNPGNTMNGTGAWWDTTRHVTAEWNNAWGNRVGYRGQDGTGLDADRNTKNSIIQNNYLHDNGGYGASVIAAYGDASATIRHNLMVDNGTHDPDRSSDIMISSYSSPTEDGRSVTGQVSGLWIYGNTIHRDQGKGNAPGIRLQSRYRPNTAISIVNNIVNRPGRGGIYSFQPTDAAEVDMVRGNLVSTDGTFARTQDVEGRPTFLSTARDNMNWPKGDSFRLAATSLGARNAVGYDNATLPGKAPTARGATDLWGTTIPEKSGFAIGADVAPGKAASATPRSTPLAPRPVSPEPTVQAPQLPWRNTIPEYELPSQYVSTIMRAPKTDRQYLAHPDTIKTRSGRLVTTFAKGHGKGPIIMMISQDRGRTWVEKKNTPASWAGSQETPTLFTLDMPDGRERLLLVSANPGWGTDLAGHRHGFNTSYSDDDGDTWSEYKHFLTKRDHGNVDNDAIVAMASLVQLRDSQGKPLPRWMGIYHDHEYVNYKTILSFDGGVETWSDPVPLLAQHREIEREYQMCEIGMFRSPDGKHIVGLARSQSHRHRATLIQSGDEGQTWSKPKELPGSLAGERHKPVYDPITGRVVVSMREIRYDLNGNGTHDGAKDWRAGNWVAWVGSYDELINQKEGQYRILLSHDWSQSIYGGDTGYSGVVTFPDGTFLMTSYGHWDEAFSRSWVDPATHHYKVTTDLSYIRQAKFTLRDFERANGIAPQPKPSVKPTVAPTAAVTPTHPVTAAPFANESRLVSESDAPVTGPAPKVGVPRPGLPVAAYEVVAP</sequence>
<evidence type="ECO:0000313" key="5">
    <source>
        <dbReference type="Proteomes" id="UP000825072"/>
    </source>
</evidence>
<feature type="region of interest" description="Disordered" evidence="1">
    <location>
        <begin position="32"/>
        <end position="57"/>
    </location>
</feature>
<feature type="compositionally biased region" description="Polar residues" evidence="1">
    <location>
        <begin position="32"/>
        <end position="51"/>
    </location>
</feature>
<dbReference type="SUPFAM" id="SSF51126">
    <property type="entry name" value="Pectin lyase-like"/>
    <property type="match status" value="1"/>
</dbReference>
<dbReference type="InterPro" id="IPR039448">
    <property type="entry name" value="Beta_helix"/>
</dbReference>
<reference evidence="4" key="1">
    <citation type="submission" date="2021-06" db="EMBL/GenBank/DDBJ databases">
        <title>Genome sequence of Cutibacterium modestum strain KB17-24694.</title>
        <authorList>
            <person name="Dekio I."/>
            <person name="Asahina A."/>
            <person name="Nishida M."/>
        </authorList>
    </citation>
    <scope>NUCLEOTIDE SEQUENCE</scope>
    <source>
        <strain evidence="4">KB17-24694</strain>
    </source>
</reference>
<protein>
    <recommendedName>
        <fullName evidence="3">Right handed beta helix domain-containing protein</fullName>
    </recommendedName>
</protein>
<keyword evidence="2" id="KW-0732">Signal</keyword>
<dbReference type="InterPro" id="IPR036278">
    <property type="entry name" value="Sialidase_sf"/>
</dbReference>
<accession>A0AAD1KNS8</accession>
<dbReference type="Gene3D" id="2.120.10.10">
    <property type="match status" value="1"/>
</dbReference>
<dbReference type="RefSeq" id="WP_002527344.1">
    <property type="nucleotide sequence ID" value="NZ_AP024747.1"/>
</dbReference>
<dbReference type="Proteomes" id="UP000825072">
    <property type="component" value="Chromosome 1"/>
</dbReference>
<feature type="chain" id="PRO_5042218674" description="Right handed beta helix domain-containing protein" evidence="2">
    <location>
        <begin position="34"/>
        <end position="1077"/>
    </location>
</feature>
<evidence type="ECO:0000259" key="3">
    <source>
        <dbReference type="Pfam" id="PF13229"/>
    </source>
</evidence>
<dbReference type="Pfam" id="PF13229">
    <property type="entry name" value="Beta_helix"/>
    <property type="match status" value="1"/>
</dbReference>
<feature type="domain" description="Right handed beta helix" evidence="3">
    <location>
        <begin position="266"/>
        <end position="432"/>
    </location>
</feature>